<gene>
    <name evidence="9" type="ORF">JYK02_11615</name>
</gene>
<comment type="caution">
    <text evidence="9">The sequence shown here is derived from an EMBL/GenBank/DDBJ whole genome shotgun (WGS) entry which is preliminary data.</text>
</comment>
<feature type="domain" description="Transposase InsH N-terminal" evidence="8">
    <location>
        <begin position="18"/>
        <end position="113"/>
    </location>
</feature>
<evidence type="ECO:0000256" key="3">
    <source>
        <dbReference type="ARBA" id="ARBA00022578"/>
    </source>
</evidence>
<dbReference type="PANTHER" id="PTHR35604:SF2">
    <property type="entry name" value="TRANSPOSASE INSH FOR INSERTION SEQUENCE ELEMENT IS5A-RELATED"/>
    <property type="match status" value="1"/>
</dbReference>
<keyword evidence="5" id="KW-0233">DNA recombination</keyword>
<keyword evidence="3" id="KW-0815">Transposition</keyword>
<reference evidence="9 10" key="1">
    <citation type="submission" date="2021-02" db="EMBL/GenBank/DDBJ databases">
        <title>De Novo genome assembly of isolated myxobacteria.</title>
        <authorList>
            <person name="Stevens D.C."/>
        </authorList>
    </citation>
    <scope>NUCLEOTIDE SEQUENCE [LARGE SCALE GENOMIC DNA]</scope>
    <source>
        <strain evidence="9 10">ATCC 29039</strain>
    </source>
</reference>
<evidence type="ECO:0000256" key="4">
    <source>
        <dbReference type="ARBA" id="ARBA00023125"/>
    </source>
</evidence>
<evidence type="ECO:0000256" key="1">
    <source>
        <dbReference type="ARBA" id="ARBA00003544"/>
    </source>
</evidence>
<feature type="domain" description="Transposase IS4-like" evidence="7">
    <location>
        <begin position="204"/>
        <end position="351"/>
    </location>
</feature>
<dbReference type="NCBIfam" id="NF033581">
    <property type="entry name" value="transpos_IS5_4"/>
    <property type="match status" value="1"/>
</dbReference>
<evidence type="ECO:0000256" key="2">
    <source>
        <dbReference type="ARBA" id="ARBA00010075"/>
    </source>
</evidence>
<dbReference type="RefSeq" id="WP_207050990.1">
    <property type="nucleotide sequence ID" value="NZ_JAFIMU010000006.1"/>
</dbReference>
<accession>A0ABS3D918</accession>
<comment type="similarity">
    <text evidence="2">Belongs to the transposase 11 family.</text>
</comment>
<evidence type="ECO:0000259" key="8">
    <source>
        <dbReference type="Pfam" id="PF05598"/>
    </source>
</evidence>
<dbReference type="InterPro" id="IPR008490">
    <property type="entry name" value="Transposase_InsH_N"/>
</dbReference>
<proteinExistence type="inferred from homology"/>
<dbReference type="Proteomes" id="UP000664052">
    <property type="component" value="Unassembled WGS sequence"/>
</dbReference>
<keyword evidence="10" id="KW-1185">Reference proteome</keyword>
<keyword evidence="4" id="KW-0238">DNA-binding</keyword>
<sequence length="360" mass="39907">MRGEVRGQSSFSLVQPAQRVPQGHPIRRIKDLADAQLKGLSPVFDAMYSGTGRPGIPPEMLLKACLLIALYSVRSERQFCERLEYDLLFRFFLDMSLDEPSFDASSFAKNKQRLLDADVARRFFEGVVGQAKGQGLMSAEHFTVDGTLIEAWAGVKSFKKKGGKDEGPPDDKGNPTVNFHGEKRGNATHESTTDPESRLARKGGNGAKLSYSASVLMENRTGLVADITVELATGEAEWVGALRMLDRQKEKGLVPTTLGADAGYDVQRFVDATRERGVTPHVAQTRDVRRASRVDGRTTRHGGYALSQRARKRVEEIFGWMKTVGGFRKTRYRGQARTGLWAYFVAAAYNLTRMARLMPA</sequence>
<dbReference type="InterPro" id="IPR047959">
    <property type="entry name" value="Transpos_IS5"/>
</dbReference>
<dbReference type="InterPro" id="IPR002559">
    <property type="entry name" value="Transposase_11"/>
</dbReference>
<evidence type="ECO:0000313" key="9">
    <source>
        <dbReference type="EMBL" id="MBN8228156.1"/>
    </source>
</evidence>
<dbReference type="Pfam" id="PF05598">
    <property type="entry name" value="DUF772"/>
    <property type="match status" value="1"/>
</dbReference>
<evidence type="ECO:0000256" key="5">
    <source>
        <dbReference type="ARBA" id="ARBA00023172"/>
    </source>
</evidence>
<evidence type="ECO:0000256" key="6">
    <source>
        <dbReference type="SAM" id="MobiDB-lite"/>
    </source>
</evidence>
<comment type="function">
    <text evidence="1">Involved in the transposition of the insertion sequence IS5.</text>
</comment>
<evidence type="ECO:0000313" key="10">
    <source>
        <dbReference type="Proteomes" id="UP000664052"/>
    </source>
</evidence>
<feature type="compositionally biased region" description="Basic and acidic residues" evidence="6">
    <location>
        <begin position="180"/>
        <end position="199"/>
    </location>
</feature>
<evidence type="ECO:0000259" key="7">
    <source>
        <dbReference type="Pfam" id="PF01609"/>
    </source>
</evidence>
<protein>
    <submittedName>
        <fullName evidence="9">IS5 family transposase</fullName>
    </submittedName>
</protein>
<dbReference type="EMBL" id="JAFIMU010000006">
    <property type="protein sequence ID" value="MBN8228156.1"/>
    <property type="molecule type" value="Genomic_DNA"/>
</dbReference>
<organism evidence="9 10">
    <name type="scientific">Corallococcus macrosporus</name>
    <dbReference type="NCBI Taxonomy" id="35"/>
    <lineage>
        <taxon>Bacteria</taxon>
        <taxon>Pseudomonadati</taxon>
        <taxon>Myxococcota</taxon>
        <taxon>Myxococcia</taxon>
        <taxon>Myxococcales</taxon>
        <taxon>Cystobacterineae</taxon>
        <taxon>Myxococcaceae</taxon>
        <taxon>Corallococcus</taxon>
    </lineage>
</organism>
<dbReference type="Pfam" id="PF01609">
    <property type="entry name" value="DDE_Tnp_1"/>
    <property type="match status" value="1"/>
</dbReference>
<dbReference type="PANTHER" id="PTHR35604">
    <property type="entry name" value="TRANSPOSASE INSH FOR INSERTION SEQUENCE ELEMENT IS5A-RELATED"/>
    <property type="match status" value="1"/>
</dbReference>
<feature type="compositionally biased region" description="Basic and acidic residues" evidence="6">
    <location>
        <begin position="163"/>
        <end position="173"/>
    </location>
</feature>
<name>A0ABS3D918_9BACT</name>
<feature type="region of interest" description="Disordered" evidence="6">
    <location>
        <begin position="159"/>
        <end position="205"/>
    </location>
</feature>